<dbReference type="GO" id="GO:0016787">
    <property type="term" value="F:hydrolase activity"/>
    <property type="evidence" value="ECO:0007669"/>
    <property type="project" value="UniProtKB-KW"/>
</dbReference>
<evidence type="ECO:0000256" key="3">
    <source>
        <dbReference type="ARBA" id="ARBA00022759"/>
    </source>
</evidence>
<feature type="domain" description="Endoribonuclease YicC-like C-terminal" evidence="7">
    <location>
        <begin position="172"/>
        <end position="293"/>
    </location>
</feature>
<protein>
    <submittedName>
        <fullName evidence="8">Protein YicC</fullName>
    </submittedName>
</protein>
<comment type="similarity">
    <text evidence="5">Belongs to the YicC/YloC family.</text>
</comment>
<organism evidence="8 9">
    <name type="scientific">Granulicella sibirica</name>
    <dbReference type="NCBI Taxonomy" id="2479048"/>
    <lineage>
        <taxon>Bacteria</taxon>
        <taxon>Pseudomonadati</taxon>
        <taxon>Acidobacteriota</taxon>
        <taxon>Terriglobia</taxon>
        <taxon>Terriglobales</taxon>
        <taxon>Acidobacteriaceae</taxon>
        <taxon>Granulicella</taxon>
    </lineage>
</organism>
<accession>A0A4Q0T5U7</accession>
<dbReference type="Proteomes" id="UP000289437">
    <property type="component" value="Unassembled WGS sequence"/>
</dbReference>
<evidence type="ECO:0000256" key="4">
    <source>
        <dbReference type="ARBA" id="ARBA00022801"/>
    </source>
</evidence>
<evidence type="ECO:0000259" key="7">
    <source>
        <dbReference type="Pfam" id="PF08340"/>
    </source>
</evidence>
<keyword evidence="9" id="KW-1185">Reference proteome</keyword>
<dbReference type="InterPro" id="IPR013551">
    <property type="entry name" value="YicC-like_C"/>
</dbReference>
<evidence type="ECO:0000313" key="9">
    <source>
        <dbReference type="Proteomes" id="UP000289437"/>
    </source>
</evidence>
<dbReference type="OrthoDB" id="9771229at2"/>
<reference evidence="8 9" key="1">
    <citation type="submission" date="2018-11" db="EMBL/GenBank/DDBJ databases">
        <authorList>
            <person name="Mardanov A.V."/>
            <person name="Ravin N.V."/>
            <person name="Dedysh S.N."/>
        </authorList>
    </citation>
    <scope>NUCLEOTIDE SEQUENCE [LARGE SCALE GENOMIC DNA]</scope>
    <source>
        <strain evidence="8 9">AF10</strain>
    </source>
</reference>
<dbReference type="PANTHER" id="PTHR30636:SF3">
    <property type="entry name" value="UPF0701 PROTEIN YICC"/>
    <property type="match status" value="1"/>
</dbReference>
<dbReference type="EMBL" id="RDSM01000001">
    <property type="protein sequence ID" value="RXH56996.1"/>
    <property type="molecule type" value="Genomic_DNA"/>
</dbReference>
<sequence length="293" mass="31994">MSGVLSMTGFATVNGDGFTLTVKSVNHRFLDLQIRVSSGSEELEARLRAIVRGAVTRGHVEVSLDLDRAAGSVQVRRNDFLLAELVKNYREAAEKHGVTGEPDLNGMLRVPGVMTTEVAARVIDAAAIEEAAVTLMERFNEARSLEGASLVAGLRSGMDRLLLFAGEMAALREGVREAHIERLKTRLAELLEGAAASEERVLTEAAMLAERSDVEEEIVRMQTHARRFQAMLDAGGEVGKALDFLLQEMNREANTMVSKMNGAMGERGLRLTDIGLGMKAEIERCKEQVQNLE</sequence>
<dbReference type="Pfam" id="PF08340">
    <property type="entry name" value="YicC-like_C"/>
    <property type="match status" value="1"/>
</dbReference>
<dbReference type="NCBIfam" id="TIGR00255">
    <property type="entry name" value="YicC/YloC family endoribonuclease"/>
    <property type="match status" value="1"/>
</dbReference>
<evidence type="ECO:0000313" key="8">
    <source>
        <dbReference type="EMBL" id="RXH56996.1"/>
    </source>
</evidence>
<feature type="domain" description="Endoribonuclease YicC-like N-terminal" evidence="6">
    <location>
        <begin position="5"/>
        <end position="150"/>
    </location>
</feature>
<evidence type="ECO:0000259" key="6">
    <source>
        <dbReference type="Pfam" id="PF03755"/>
    </source>
</evidence>
<dbReference type="RefSeq" id="WP_128911234.1">
    <property type="nucleotide sequence ID" value="NZ_RDSM01000001.1"/>
</dbReference>
<evidence type="ECO:0000256" key="5">
    <source>
        <dbReference type="ARBA" id="ARBA00035648"/>
    </source>
</evidence>
<keyword evidence="2" id="KW-0540">Nuclease</keyword>
<evidence type="ECO:0000256" key="2">
    <source>
        <dbReference type="ARBA" id="ARBA00022722"/>
    </source>
</evidence>
<evidence type="ECO:0000256" key="1">
    <source>
        <dbReference type="ARBA" id="ARBA00001968"/>
    </source>
</evidence>
<dbReference type="GO" id="GO:0004521">
    <property type="term" value="F:RNA endonuclease activity"/>
    <property type="evidence" value="ECO:0007669"/>
    <property type="project" value="InterPro"/>
</dbReference>
<keyword evidence="4" id="KW-0378">Hydrolase</keyword>
<comment type="cofactor">
    <cofactor evidence="1">
        <name>a divalent metal cation</name>
        <dbReference type="ChEBI" id="CHEBI:60240"/>
    </cofactor>
</comment>
<keyword evidence="3" id="KW-0255">Endonuclease</keyword>
<reference evidence="9" key="2">
    <citation type="submission" date="2019-02" db="EMBL/GenBank/DDBJ databases">
        <title>Granulicella sibirica sp. nov., a psychrotolerant acidobacterium isolated from an organic soil layer in forested tundra, West Siberia.</title>
        <authorList>
            <person name="Oshkin I.Y."/>
            <person name="Kulichevskaya I.S."/>
            <person name="Rijpstra W.I.C."/>
            <person name="Sinninghe Damste J.S."/>
            <person name="Rakitin A.L."/>
            <person name="Ravin N.V."/>
            <person name="Dedysh S.N."/>
        </authorList>
    </citation>
    <scope>NUCLEOTIDE SEQUENCE [LARGE SCALE GENOMIC DNA]</scope>
    <source>
        <strain evidence="9">AF10</strain>
    </source>
</reference>
<proteinExistence type="inferred from homology"/>
<comment type="caution">
    <text evidence="8">The sequence shown here is derived from an EMBL/GenBank/DDBJ whole genome shotgun (WGS) entry which is preliminary data.</text>
</comment>
<name>A0A4Q0T5U7_9BACT</name>
<dbReference type="InterPro" id="IPR005229">
    <property type="entry name" value="YicC/YloC-like"/>
</dbReference>
<dbReference type="InterPro" id="IPR013527">
    <property type="entry name" value="YicC-like_N"/>
</dbReference>
<dbReference type="Pfam" id="PF03755">
    <property type="entry name" value="YicC-like_N"/>
    <property type="match status" value="1"/>
</dbReference>
<dbReference type="PANTHER" id="PTHR30636">
    <property type="entry name" value="UPF0701 PROTEIN YICC"/>
    <property type="match status" value="1"/>
</dbReference>
<gene>
    <name evidence="8" type="ORF">GRAN_0306</name>
</gene>
<dbReference type="AlphaFoldDB" id="A0A4Q0T5U7"/>